<dbReference type="Proteomes" id="UP000267606">
    <property type="component" value="Unassembled WGS sequence"/>
</dbReference>
<organism evidence="4">
    <name type="scientific">Onchocerca flexuosa</name>
    <dbReference type="NCBI Taxonomy" id="387005"/>
    <lineage>
        <taxon>Eukaryota</taxon>
        <taxon>Metazoa</taxon>
        <taxon>Ecdysozoa</taxon>
        <taxon>Nematoda</taxon>
        <taxon>Chromadorea</taxon>
        <taxon>Rhabditida</taxon>
        <taxon>Spirurina</taxon>
        <taxon>Spiruromorpha</taxon>
        <taxon>Filarioidea</taxon>
        <taxon>Onchocercidae</taxon>
        <taxon>Onchocerca</taxon>
    </lineage>
</organism>
<reference evidence="2 3" key="2">
    <citation type="submission" date="2018-11" db="EMBL/GenBank/DDBJ databases">
        <authorList>
            <consortium name="Pathogen Informatics"/>
        </authorList>
    </citation>
    <scope>NUCLEOTIDE SEQUENCE [LARGE SCALE GENOMIC DNA]</scope>
</reference>
<dbReference type="Pfam" id="PF10602">
    <property type="entry name" value="RPN7"/>
    <property type="match status" value="1"/>
</dbReference>
<protein>
    <submittedName>
        <fullName evidence="4">RPN7 domain-containing protein</fullName>
    </submittedName>
</protein>
<sequence length="129" mass="14036">MFTTKISNSQTNSKDHAATGVPIVPVEQFKAIEATEVENVAATSTSRPGHLAAKLTYAATRNMKEIIDSAKAKISAVAALNHLNMRNYRLVAEKCLKIEFDNFDYPALLAAKDVVMFGTLCALATFDRS</sequence>
<dbReference type="EMBL" id="UZAJ01003852">
    <property type="protein sequence ID" value="VDO41139.1"/>
    <property type="molecule type" value="Genomic_DNA"/>
</dbReference>
<dbReference type="InterPro" id="IPR045135">
    <property type="entry name" value="Rpn7_N"/>
</dbReference>
<evidence type="ECO:0000313" key="4">
    <source>
        <dbReference type="WBParaSite" id="OFLC_0000481201-mRNA-1"/>
    </source>
</evidence>
<evidence type="ECO:0000313" key="3">
    <source>
        <dbReference type="Proteomes" id="UP000267606"/>
    </source>
</evidence>
<dbReference type="WBParaSite" id="OFLC_0000481201-mRNA-1">
    <property type="protein sequence ID" value="OFLC_0000481201-mRNA-1"/>
    <property type="gene ID" value="OFLC_0000481201"/>
</dbReference>
<dbReference type="Gene3D" id="1.25.40.570">
    <property type="match status" value="1"/>
</dbReference>
<keyword evidence="3" id="KW-1185">Reference proteome</keyword>
<accession>A0A183HBF1</accession>
<name>A0A183HBF1_9BILA</name>
<evidence type="ECO:0000259" key="1">
    <source>
        <dbReference type="Pfam" id="PF10602"/>
    </source>
</evidence>
<dbReference type="AlphaFoldDB" id="A0A183HBF1"/>
<reference evidence="4" key="1">
    <citation type="submission" date="2016-06" db="UniProtKB">
        <authorList>
            <consortium name="WormBaseParasite"/>
        </authorList>
    </citation>
    <scope>IDENTIFICATION</scope>
</reference>
<feature type="domain" description="26S proteasome regulatory subunit Rpn7 N-terminal" evidence="1">
    <location>
        <begin position="68"/>
        <end position="129"/>
    </location>
</feature>
<gene>
    <name evidence="2" type="ORF">OFLC_LOCUS4814</name>
</gene>
<proteinExistence type="predicted"/>
<dbReference type="STRING" id="387005.A0A183HBF1"/>
<evidence type="ECO:0000313" key="2">
    <source>
        <dbReference type="EMBL" id="VDO41139.1"/>
    </source>
</evidence>